<reference evidence="1 2" key="1">
    <citation type="submission" date="2020-08" db="EMBL/GenBank/DDBJ databases">
        <authorList>
            <person name="Sorensen M.C.H."/>
        </authorList>
    </citation>
    <scope>NUCLEOTIDE SEQUENCE [LARGE SCALE GENOMIC DNA]</scope>
</reference>
<protein>
    <submittedName>
        <fullName evidence="1">Uncharacterized protein</fullName>
    </submittedName>
</protein>
<sequence>MAMILSQEEIDALLECGSRPTNLGIKSIVDRKISELKKEKSKLSIKMKAIEGLNLLKDTDNFTIKDYMSIINDLIDCLEYKISHCQSFGDNIPNKKAEKEFLKELGSFKSTLFSFELDVDTTGEENGER</sequence>
<evidence type="ECO:0000313" key="1">
    <source>
        <dbReference type="EMBL" id="QPX63542.1"/>
    </source>
</evidence>
<accession>A0A7T3N284</accession>
<organism evidence="1 2">
    <name type="scientific">Campylobacter phage F355</name>
    <dbReference type="NCBI Taxonomy" id="2794364"/>
    <lineage>
        <taxon>Viruses</taxon>
        <taxon>Duplodnaviria</taxon>
        <taxon>Heunggongvirae</taxon>
        <taxon>Uroviricota</taxon>
        <taxon>Caudoviricetes</taxon>
        <taxon>Connertonviridae</taxon>
        <taxon>Fletchervirus</taxon>
        <taxon>Fletchervirus CPX</taxon>
    </lineage>
</organism>
<evidence type="ECO:0000313" key="2">
    <source>
        <dbReference type="Proteomes" id="UP000595991"/>
    </source>
</evidence>
<name>A0A7T3N284_9CAUD</name>
<gene>
    <name evidence="1" type="ORF">F355_071</name>
</gene>
<dbReference type="Proteomes" id="UP000595991">
    <property type="component" value="Segment"/>
</dbReference>
<dbReference type="EMBL" id="MT863718">
    <property type="protein sequence ID" value="QPX63542.1"/>
    <property type="molecule type" value="Genomic_DNA"/>
</dbReference>
<proteinExistence type="predicted"/>